<evidence type="ECO:0008006" key="3">
    <source>
        <dbReference type="Google" id="ProtNLM"/>
    </source>
</evidence>
<sequence length="185" mass="21401">MADGSFIIKAELNISHVDTHEYFNLNQVLATKSSESSDHLVQRILALALFKHQNLEFNQNDFLAGEPDLFVKRNQAHYEHWIGVDGFLPEQLEKAEAKSEHVWLFYHDTDKASKLLKSINKHPRLQLIQYSPELITQLSQCIQKQIKWSVMIDGDLLTVAADDLFVESEIHQYHPLTVPKLDFIH</sequence>
<dbReference type="SMART" id="SM01322">
    <property type="entry name" value="YaeQ"/>
    <property type="match status" value="1"/>
</dbReference>
<accession>A0A0J8H022</accession>
<gene>
    <name evidence="1" type="ORF">XM47_03720</name>
</gene>
<dbReference type="EMBL" id="LAZL01000004">
    <property type="protein sequence ID" value="KMT66353.1"/>
    <property type="molecule type" value="Genomic_DNA"/>
</dbReference>
<protein>
    <recommendedName>
        <fullName evidence="3">YaeQ family protein</fullName>
    </recommendedName>
</protein>
<dbReference type="STRING" id="1513271.XM47_03720"/>
<evidence type="ECO:0000313" key="2">
    <source>
        <dbReference type="Proteomes" id="UP000037600"/>
    </source>
</evidence>
<dbReference type="Pfam" id="PF07152">
    <property type="entry name" value="YaeQ"/>
    <property type="match status" value="1"/>
</dbReference>
<name>A0A0J8H022_9ALTE</name>
<dbReference type="AlphaFoldDB" id="A0A0J8H022"/>
<keyword evidence="2" id="KW-1185">Reference proteome</keyword>
<organism evidence="1 2">
    <name type="scientific">Catenovulum maritimum</name>
    <dbReference type="NCBI Taxonomy" id="1513271"/>
    <lineage>
        <taxon>Bacteria</taxon>
        <taxon>Pseudomonadati</taxon>
        <taxon>Pseudomonadota</taxon>
        <taxon>Gammaproteobacteria</taxon>
        <taxon>Alteromonadales</taxon>
        <taxon>Alteromonadaceae</taxon>
        <taxon>Catenovulum</taxon>
    </lineage>
</organism>
<dbReference type="RefSeq" id="WP_048689822.1">
    <property type="nucleotide sequence ID" value="NZ_KQ130483.1"/>
</dbReference>
<dbReference type="SUPFAM" id="SSF52980">
    <property type="entry name" value="Restriction endonuclease-like"/>
    <property type="match status" value="1"/>
</dbReference>
<dbReference type="PANTHER" id="PTHR38784:SF1">
    <property type="entry name" value="SUCROSE PHOSPHORYLASE"/>
    <property type="match status" value="1"/>
</dbReference>
<evidence type="ECO:0000313" key="1">
    <source>
        <dbReference type="EMBL" id="KMT66353.1"/>
    </source>
</evidence>
<reference evidence="1 2" key="1">
    <citation type="submission" date="2015-04" db="EMBL/GenBank/DDBJ databases">
        <title>Draft Genome Sequence of the Novel Agar-Digesting Marine Bacterium Q1.</title>
        <authorList>
            <person name="Li Y."/>
            <person name="Li D."/>
            <person name="Chen G."/>
            <person name="Du Z."/>
        </authorList>
    </citation>
    <scope>NUCLEOTIDE SEQUENCE [LARGE SCALE GENOMIC DNA]</scope>
    <source>
        <strain evidence="1 2">Q1</strain>
    </source>
</reference>
<comment type="caution">
    <text evidence="1">The sequence shown here is derived from an EMBL/GenBank/DDBJ whole genome shotgun (WGS) entry which is preliminary data.</text>
</comment>
<dbReference type="InterPro" id="IPR038590">
    <property type="entry name" value="YaeQ_sf"/>
</dbReference>
<dbReference type="InterPro" id="IPR011335">
    <property type="entry name" value="Restrct_endonuc-II-like"/>
</dbReference>
<proteinExistence type="predicted"/>
<dbReference type="OrthoDB" id="5293309at2"/>
<dbReference type="Gene3D" id="3.10.640.10">
    <property type="entry name" value="Restriction endonuclease-like alpha-beta roll domain"/>
    <property type="match status" value="1"/>
</dbReference>
<dbReference type="InterPro" id="IPR009822">
    <property type="entry name" value="YaeQ"/>
</dbReference>
<dbReference type="Proteomes" id="UP000037600">
    <property type="component" value="Unassembled WGS sequence"/>
</dbReference>
<dbReference type="PANTHER" id="PTHR38784">
    <property type="entry name" value="SUCROSE PHOSPHORYLASE"/>
    <property type="match status" value="1"/>
</dbReference>